<organism evidence="9 10">
    <name type="scientific">Gomphillus americanus</name>
    <dbReference type="NCBI Taxonomy" id="1940652"/>
    <lineage>
        <taxon>Eukaryota</taxon>
        <taxon>Fungi</taxon>
        <taxon>Dikarya</taxon>
        <taxon>Ascomycota</taxon>
        <taxon>Pezizomycotina</taxon>
        <taxon>Lecanoromycetes</taxon>
        <taxon>OSLEUM clade</taxon>
        <taxon>Ostropomycetidae</taxon>
        <taxon>Ostropales</taxon>
        <taxon>Graphidaceae</taxon>
        <taxon>Gomphilloideae</taxon>
        <taxon>Gomphillus</taxon>
    </lineage>
</organism>
<sequence>MSSTPSPTASLNAVTPTTSITPGSIGNNMSNQSRRPPRKSTLTQQQKNQKRQRATQDQLGLLEIEFNKNPTPTGTTRERIAQEINMTERSVQIWFQNRRAKIKLMAKKSIETGEDIDLIPETYRTYLAMQAHESGKPFPRHFMGSGHPMVMGGHGMMMGGDVNNSQKTLIEHFVCRSLNIGTWRRVKQNHMDLVIFYSLGEKPSITYYINNESAGYKIEYPFSYIKSISLNNQPDETINRPAGLSIELNRPPNFFMDSSGLGGFYQCGDFTEHQQASLIMNHYLGGDPNVLGGQLAKLSLLDSFQNRHLPAFFDASAMAMAAAQIPRPASQPNAMPPPPPPNVFQDNGFGMSLQPGPRGHKRTRSRSVPAITDFSFLQHPTPSFHIHHPSTTITDPNIFAPVPQQSHNLTAGNNLRINTAHGYDLGDYRQFPMSAATTNSPSDYASPGYFGAINEAPVSAGLQPGFTVPFLSPMPEHASPAPAAGTSLSAMSHHDPIIADHSPPLSNIHRSASADFMLPDDSAITFDDDTVVLSEMYQKHMHLPIRTGLPMSAPHTPAKIEEHPDEFAFNFGTIDPSTIQQGL</sequence>
<evidence type="ECO:0000259" key="8">
    <source>
        <dbReference type="PROSITE" id="PS50071"/>
    </source>
</evidence>
<dbReference type="Pfam" id="PF24818">
    <property type="entry name" value="PH_TRF2_HOY1"/>
    <property type="match status" value="1"/>
</dbReference>
<keyword evidence="3 5" id="KW-0371">Homeobox</keyword>
<keyword evidence="2 5" id="KW-0238">DNA-binding</keyword>
<dbReference type="PANTHER" id="PTHR24324:SF5">
    <property type="entry name" value="HEMATOPOIETICALLY-EXPRESSED HOMEOBOX PROTEIN HHEX"/>
    <property type="match status" value="1"/>
</dbReference>
<dbReference type="InterPro" id="IPR017970">
    <property type="entry name" value="Homeobox_CS"/>
</dbReference>
<dbReference type="CDD" id="cd00086">
    <property type="entry name" value="homeodomain"/>
    <property type="match status" value="1"/>
</dbReference>
<dbReference type="PROSITE" id="PS50071">
    <property type="entry name" value="HOMEOBOX_2"/>
    <property type="match status" value="1"/>
</dbReference>
<feature type="region of interest" description="Disordered" evidence="7">
    <location>
        <begin position="1"/>
        <end position="56"/>
    </location>
</feature>
<dbReference type="SMART" id="SM00389">
    <property type="entry name" value="HOX"/>
    <property type="match status" value="1"/>
</dbReference>
<dbReference type="Pfam" id="PF00046">
    <property type="entry name" value="Homeodomain"/>
    <property type="match status" value="1"/>
</dbReference>
<dbReference type="Proteomes" id="UP000664169">
    <property type="component" value="Unassembled WGS sequence"/>
</dbReference>
<evidence type="ECO:0000256" key="1">
    <source>
        <dbReference type="ARBA" id="ARBA00004123"/>
    </source>
</evidence>
<name>A0A8H3FNF6_9LECA</name>
<evidence type="ECO:0000313" key="10">
    <source>
        <dbReference type="Proteomes" id="UP000664169"/>
    </source>
</evidence>
<evidence type="ECO:0000256" key="4">
    <source>
        <dbReference type="ARBA" id="ARBA00023242"/>
    </source>
</evidence>
<dbReference type="InterPro" id="IPR057939">
    <property type="entry name" value="TRF2_HOY1_PH"/>
</dbReference>
<feature type="DNA-binding region" description="Homeobox" evidence="5">
    <location>
        <begin position="47"/>
        <end position="106"/>
    </location>
</feature>
<evidence type="ECO:0000256" key="6">
    <source>
        <dbReference type="RuleBase" id="RU000682"/>
    </source>
</evidence>
<evidence type="ECO:0000256" key="7">
    <source>
        <dbReference type="SAM" id="MobiDB-lite"/>
    </source>
</evidence>
<protein>
    <recommendedName>
        <fullName evidence="8">Homeobox domain-containing protein</fullName>
    </recommendedName>
</protein>
<dbReference type="InterPro" id="IPR009057">
    <property type="entry name" value="Homeodomain-like_sf"/>
</dbReference>
<evidence type="ECO:0000256" key="5">
    <source>
        <dbReference type="PROSITE-ProRule" id="PRU00108"/>
    </source>
</evidence>
<accession>A0A8H3FNF6</accession>
<feature type="compositionally biased region" description="Polar residues" evidence="7">
    <location>
        <begin position="1"/>
        <end position="47"/>
    </location>
</feature>
<dbReference type="InterPro" id="IPR001356">
    <property type="entry name" value="HD"/>
</dbReference>
<dbReference type="PANTHER" id="PTHR24324">
    <property type="entry name" value="HOMEOBOX PROTEIN HHEX"/>
    <property type="match status" value="1"/>
</dbReference>
<dbReference type="AlphaFoldDB" id="A0A8H3FNF6"/>
<evidence type="ECO:0000256" key="3">
    <source>
        <dbReference type="ARBA" id="ARBA00023155"/>
    </source>
</evidence>
<dbReference type="GO" id="GO:0000978">
    <property type="term" value="F:RNA polymerase II cis-regulatory region sequence-specific DNA binding"/>
    <property type="evidence" value="ECO:0007669"/>
    <property type="project" value="TreeGrafter"/>
</dbReference>
<dbReference type="PROSITE" id="PS00027">
    <property type="entry name" value="HOMEOBOX_1"/>
    <property type="match status" value="1"/>
</dbReference>
<comment type="caution">
    <text evidence="9">The sequence shown here is derived from an EMBL/GenBank/DDBJ whole genome shotgun (WGS) entry which is preliminary data.</text>
</comment>
<gene>
    <name evidence="9" type="ORF">GOMPHAMPRED_004051</name>
</gene>
<comment type="subcellular location">
    <subcellularLocation>
        <location evidence="1 5 6">Nucleus</location>
    </subcellularLocation>
</comment>
<dbReference type="SUPFAM" id="SSF46689">
    <property type="entry name" value="Homeodomain-like"/>
    <property type="match status" value="1"/>
</dbReference>
<dbReference type="GO" id="GO:0030154">
    <property type="term" value="P:cell differentiation"/>
    <property type="evidence" value="ECO:0007669"/>
    <property type="project" value="TreeGrafter"/>
</dbReference>
<keyword evidence="10" id="KW-1185">Reference proteome</keyword>
<keyword evidence="4 5" id="KW-0539">Nucleus</keyword>
<feature type="domain" description="Homeobox" evidence="8">
    <location>
        <begin position="45"/>
        <end position="105"/>
    </location>
</feature>
<dbReference type="Gene3D" id="1.10.10.60">
    <property type="entry name" value="Homeodomain-like"/>
    <property type="match status" value="1"/>
</dbReference>
<proteinExistence type="predicted"/>
<dbReference type="GO" id="GO:0005634">
    <property type="term" value="C:nucleus"/>
    <property type="evidence" value="ECO:0007669"/>
    <property type="project" value="UniProtKB-SubCell"/>
</dbReference>
<dbReference type="OrthoDB" id="6159439at2759"/>
<evidence type="ECO:0000313" key="9">
    <source>
        <dbReference type="EMBL" id="CAF9926072.1"/>
    </source>
</evidence>
<dbReference type="EMBL" id="CAJPDQ010000024">
    <property type="protein sequence ID" value="CAF9926072.1"/>
    <property type="molecule type" value="Genomic_DNA"/>
</dbReference>
<evidence type="ECO:0000256" key="2">
    <source>
        <dbReference type="ARBA" id="ARBA00023125"/>
    </source>
</evidence>
<dbReference type="InterPro" id="IPR051000">
    <property type="entry name" value="Homeobox_DNA-bind_prot"/>
</dbReference>
<reference evidence="9" key="1">
    <citation type="submission" date="2021-03" db="EMBL/GenBank/DDBJ databases">
        <authorList>
            <person name="Tagirdzhanova G."/>
        </authorList>
    </citation>
    <scope>NUCLEOTIDE SEQUENCE</scope>
</reference>
<dbReference type="GO" id="GO:0000981">
    <property type="term" value="F:DNA-binding transcription factor activity, RNA polymerase II-specific"/>
    <property type="evidence" value="ECO:0007669"/>
    <property type="project" value="InterPro"/>
</dbReference>